<accession>A0A397UEJ4</accession>
<evidence type="ECO:0000256" key="1">
    <source>
        <dbReference type="SAM" id="SignalP"/>
    </source>
</evidence>
<feature type="chain" id="PRO_5017487406" evidence="1">
    <location>
        <begin position="21"/>
        <end position="60"/>
    </location>
</feature>
<reference evidence="2 3" key="1">
    <citation type="submission" date="2018-06" db="EMBL/GenBank/DDBJ databases">
        <title>Comparative genomics reveals the genomic features of Rhizophagus irregularis, R. cerebriforme, R. diaphanum and Gigaspora rosea, and their symbiotic lifestyle signature.</title>
        <authorList>
            <person name="Morin E."/>
            <person name="San Clemente H."/>
            <person name="Chen E.C.H."/>
            <person name="De La Providencia I."/>
            <person name="Hainaut M."/>
            <person name="Kuo A."/>
            <person name="Kohler A."/>
            <person name="Murat C."/>
            <person name="Tang N."/>
            <person name="Roy S."/>
            <person name="Loubradou J."/>
            <person name="Henrissat B."/>
            <person name="Grigoriev I.V."/>
            <person name="Corradi N."/>
            <person name="Roux C."/>
            <person name="Martin F.M."/>
        </authorList>
    </citation>
    <scope>NUCLEOTIDE SEQUENCE [LARGE SCALE GENOMIC DNA]</scope>
    <source>
        <strain evidence="2 3">DAOM 194757</strain>
    </source>
</reference>
<protein>
    <submittedName>
        <fullName evidence="2">Uncharacterized protein</fullName>
    </submittedName>
</protein>
<evidence type="ECO:0000313" key="3">
    <source>
        <dbReference type="Proteomes" id="UP000266673"/>
    </source>
</evidence>
<name>A0A397UEJ4_9GLOM</name>
<comment type="caution">
    <text evidence="2">The sequence shown here is derived from an EMBL/GenBank/DDBJ whole genome shotgun (WGS) entry which is preliminary data.</text>
</comment>
<dbReference type="EMBL" id="QKWP01001632">
    <property type="protein sequence ID" value="RIB07588.1"/>
    <property type="molecule type" value="Genomic_DNA"/>
</dbReference>
<organism evidence="2 3">
    <name type="scientific">Gigaspora rosea</name>
    <dbReference type="NCBI Taxonomy" id="44941"/>
    <lineage>
        <taxon>Eukaryota</taxon>
        <taxon>Fungi</taxon>
        <taxon>Fungi incertae sedis</taxon>
        <taxon>Mucoromycota</taxon>
        <taxon>Glomeromycotina</taxon>
        <taxon>Glomeromycetes</taxon>
        <taxon>Diversisporales</taxon>
        <taxon>Gigasporaceae</taxon>
        <taxon>Gigaspora</taxon>
    </lineage>
</organism>
<proteinExistence type="predicted"/>
<keyword evidence="1" id="KW-0732">Signal</keyword>
<dbReference type="AlphaFoldDB" id="A0A397UEJ4"/>
<evidence type="ECO:0000313" key="2">
    <source>
        <dbReference type="EMBL" id="RIB07588.1"/>
    </source>
</evidence>
<feature type="signal peptide" evidence="1">
    <location>
        <begin position="1"/>
        <end position="20"/>
    </location>
</feature>
<sequence>MPKFVIFIFFLTLLCHISLPLTLFEGGVHIHLNYITHEHARSFALTIPTRTCVFVFFFFF</sequence>
<dbReference type="Proteomes" id="UP000266673">
    <property type="component" value="Unassembled WGS sequence"/>
</dbReference>
<keyword evidence="3" id="KW-1185">Reference proteome</keyword>
<feature type="non-terminal residue" evidence="2">
    <location>
        <position position="60"/>
    </location>
</feature>
<gene>
    <name evidence="2" type="ORF">C2G38_2113329</name>
</gene>